<proteinExistence type="predicted"/>
<evidence type="ECO:0000313" key="2">
    <source>
        <dbReference type="Proteomes" id="UP001212997"/>
    </source>
</evidence>
<dbReference type="Proteomes" id="UP001212997">
    <property type="component" value="Unassembled WGS sequence"/>
</dbReference>
<name>A0AAD5YDW2_9APHY</name>
<dbReference type="EMBL" id="JANAWD010000667">
    <property type="protein sequence ID" value="KAJ3476794.1"/>
    <property type="molecule type" value="Genomic_DNA"/>
</dbReference>
<reference evidence="1" key="1">
    <citation type="submission" date="2022-07" db="EMBL/GenBank/DDBJ databases">
        <title>Genome Sequence of Physisporinus lineatus.</title>
        <authorList>
            <person name="Buettner E."/>
        </authorList>
    </citation>
    <scope>NUCLEOTIDE SEQUENCE</scope>
    <source>
        <strain evidence="1">VT162</strain>
    </source>
</reference>
<evidence type="ECO:0000313" key="1">
    <source>
        <dbReference type="EMBL" id="KAJ3476794.1"/>
    </source>
</evidence>
<accession>A0AAD5YDW2</accession>
<protein>
    <submittedName>
        <fullName evidence="1">Uncharacterized protein</fullName>
    </submittedName>
</protein>
<organism evidence="1 2">
    <name type="scientific">Meripilus lineatus</name>
    <dbReference type="NCBI Taxonomy" id="2056292"/>
    <lineage>
        <taxon>Eukaryota</taxon>
        <taxon>Fungi</taxon>
        <taxon>Dikarya</taxon>
        <taxon>Basidiomycota</taxon>
        <taxon>Agaricomycotina</taxon>
        <taxon>Agaricomycetes</taxon>
        <taxon>Polyporales</taxon>
        <taxon>Meripilaceae</taxon>
        <taxon>Meripilus</taxon>
    </lineage>
</organism>
<comment type="caution">
    <text evidence="1">The sequence shown here is derived from an EMBL/GenBank/DDBJ whole genome shotgun (WGS) entry which is preliminary data.</text>
</comment>
<keyword evidence="2" id="KW-1185">Reference proteome</keyword>
<sequence length="100" mass="10657">MGDDRLTASLKYVSGWYGAAQPPQQVVYVEKNKDKKDKDKKYKGGGGGMGMGTVLAAGGAGLVGGMLLENALDDHNDYEREMGYQEGFQDGADFGDGGDW</sequence>
<gene>
    <name evidence="1" type="ORF">NLI96_g10918</name>
</gene>
<dbReference type="AlphaFoldDB" id="A0AAD5YDW2"/>